<dbReference type="Gene3D" id="3.90.25.10">
    <property type="entry name" value="UDP-galactose 4-epimerase, domain 1"/>
    <property type="match status" value="1"/>
</dbReference>
<dbReference type="EMBL" id="QFPP01000805">
    <property type="protein sequence ID" value="PZQ57959.1"/>
    <property type="molecule type" value="Genomic_DNA"/>
</dbReference>
<dbReference type="Proteomes" id="UP000249135">
    <property type="component" value="Unassembled WGS sequence"/>
</dbReference>
<dbReference type="PANTHER" id="PTHR43162">
    <property type="match status" value="1"/>
</dbReference>
<dbReference type="InterPro" id="IPR051604">
    <property type="entry name" value="Ergot_Alk_Oxidoreductase"/>
</dbReference>
<evidence type="ECO:0008006" key="4">
    <source>
        <dbReference type="Google" id="ProtNLM"/>
    </source>
</evidence>
<comment type="caution">
    <text evidence="2">The sequence shown here is derived from an EMBL/GenBank/DDBJ whole genome shotgun (WGS) entry which is preliminary data.</text>
</comment>
<protein>
    <recommendedName>
        <fullName evidence="4">NmrA family transcriptional regulator</fullName>
    </recommendedName>
</protein>
<sequence length="112" mass="11817">MVATEDVGRTAAEMLLSPGDGPRVVELAGPAPVSPADIAAGLSALLGRPVRAQPVPRAEWEARFRQQGAQHPGPRARMLDGFNEGWLRFEGVARHGTVSLTTVLGELVNRAG</sequence>
<organism evidence="2 3">
    <name type="scientific">Variovorax paradoxus</name>
    <dbReference type="NCBI Taxonomy" id="34073"/>
    <lineage>
        <taxon>Bacteria</taxon>
        <taxon>Pseudomonadati</taxon>
        <taxon>Pseudomonadota</taxon>
        <taxon>Betaproteobacteria</taxon>
        <taxon>Burkholderiales</taxon>
        <taxon>Comamonadaceae</taxon>
        <taxon>Variovorax</taxon>
    </lineage>
</organism>
<evidence type="ECO:0000313" key="2">
    <source>
        <dbReference type="EMBL" id="PZQ57959.1"/>
    </source>
</evidence>
<dbReference type="InterPro" id="IPR036291">
    <property type="entry name" value="NAD(P)-bd_dom_sf"/>
</dbReference>
<accession>A0A2W5P1H6</accession>
<feature type="region of interest" description="Disordered" evidence="1">
    <location>
        <begin position="1"/>
        <end position="20"/>
    </location>
</feature>
<proteinExistence type="predicted"/>
<evidence type="ECO:0000256" key="1">
    <source>
        <dbReference type="SAM" id="MobiDB-lite"/>
    </source>
</evidence>
<dbReference type="Gene3D" id="3.40.50.720">
    <property type="entry name" value="NAD(P)-binding Rossmann-like Domain"/>
    <property type="match status" value="1"/>
</dbReference>
<dbReference type="AlphaFoldDB" id="A0A2W5P1H6"/>
<evidence type="ECO:0000313" key="3">
    <source>
        <dbReference type="Proteomes" id="UP000249135"/>
    </source>
</evidence>
<reference evidence="2 3" key="1">
    <citation type="submission" date="2017-08" db="EMBL/GenBank/DDBJ databases">
        <title>Infants hospitalized years apart are colonized by the same room-sourced microbial strains.</title>
        <authorList>
            <person name="Brooks B."/>
            <person name="Olm M.R."/>
            <person name="Firek B.A."/>
            <person name="Baker R."/>
            <person name="Thomas B.C."/>
            <person name="Morowitz M.J."/>
            <person name="Banfield J.F."/>
        </authorList>
    </citation>
    <scope>NUCLEOTIDE SEQUENCE [LARGE SCALE GENOMIC DNA]</scope>
    <source>
        <strain evidence="2">S2_005_003_R2_41</strain>
    </source>
</reference>
<dbReference type="PANTHER" id="PTHR43162:SF1">
    <property type="entry name" value="PRESTALK A DIFFERENTIATION PROTEIN A"/>
    <property type="match status" value="1"/>
</dbReference>
<name>A0A2W5P1H6_VARPD</name>
<dbReference type="SUPFAM" id="SSF51735">
    <property type="entry name" value="NAD(P)-binding Rossmann-fold domains"/>
    <property type="match status" value="1"/>
</dbReference>
<gene>
    <name evidence="2" type="ORF">DI563_31160</name>
</gene>